<dbReference type="Pfam" id="PF00089">
    <property type="entry name" value="Trypsin"/>
    <property type="match status" value="1"/>
</dbReference>
<dbReference type="Proteomes" id="UP000821853">
    <property type="component" value="Chromosome 4"/>
</dbReference>
<gene>
    <name evidence="5" type="ORF">HPB48_004473</name>
</gene>
<dbReference type="PROSITE" id="PS00134">
    <property type="entry name" value="TRYPSIN_HIS"/>
    <property type="match status" value="1"/>
</dbReference>
<dbReference type="InterPro" id="IPR009003">
    <property type="entry name" value="Peptidase_S1_PA"/>
</dbReference>
<dbReference type="SUPFAM" id="SSF50494">
    <property type="entry name" value="Trypsin-like serine proteases"/>
    <property type="match status" value="1"/>
</dbReference>
<dbReference type="EMBL" id="JABSTR010000006">
    <property type="protein sequence ID" value="KAH9373869.1"/>
    <property type="molecule type" value="Genomic_DNA"/>
</dbReference>
<accession>A0A9J6GEL3</accession>
<evidence type="ECO:0000313" key="6">
    <source>
        <dbReference type="Proteomes" id="UP000821853"/>
    </source>
</evidence>
<keyword evidence="6" id="KW-1185">Reference proteome</keyword>
<dbReference type="InterPro" id="IPR001314">
    <property type="entry name" value="Peptidase_S1A"/>
</dbReference>
<keyword evidence="2" id="KW-1015">Disulfide bond</keyword>
<dbReference type="PANTHER" id="PTHR24252">
    <property type="entry name" value="ACROSIN-RELATED"/>
    <property type="match status" value="1"/>
</dbReference>
<dbReference type="InterPro" id="IPR001254">
    <property type="entry name" value="Trypsin_dom"/>
</dbReference>
<dbReference type="GO" id="GO:0004252">
    <property type="term" value="F:serine-type endopeptidase activity"/>
    <property type="evidence" value="ECO:0007669"/>
    <property type="project" value="InterPro"/>
</dbReference>
<dbReference type="PROSITE" id="PS50240">
    <property type="entry name" value="TRYPSIN_DOM"/>
    <property type="match status" value="1"/>
</dbReference>
<keyword evidence="1" id="KW-0732">Signal</keyword>
<dbReference type="OrthoDB" id="6485747at2759"/>
<dbReference type="InterPro" id="IPR043504">
    <property type="entry name" value="Peptidase_S1_PA_chymotrypsin"/>
</dbReference>
<reference evidence="5 6" key="1">
    <citation type="journal article" date="2020" name="Cell">
        <title>Large-Scale Comparative Analyses of Tick Genomes Elucidate Their Genetic Diversity and Vector Capacities.</title>
        <authorList>
            <consortium name="Tick Genome and Microbiome Consortium (TIGMIC)"/>
            <person name="Jia N."/>
            <person name="Wang J."/>
            <person name="Shi W."/>
            <person name="Du L."/>
            <person name="Sun Y."/>
            <person name="Zhan W."/>
            <person name="Jiang J.F."/>
            <person name="Wang Q."/>
            <person name="Zhang B."/>
            <person name="Ji P."/>
            <person name="Bell-Sakyi L."/>
            <person name="Cui X.M."/>
            <person name="Yuan T.T."/>
            <person name="Jiang B.G."/>
            <person name="Yang W.F."/>
            <person name="Lam T.T."/>
            <person name="Chang Q.C."/>
            <person name="Ding S.J."/>
            <person name="Wang X.J."/>
            <person name="Zhu J.G."/>
            <person name="Ruan X.D."/>
            <person name="Zhao L."/>
            <person name="Wei J.T."/>
            <person name="Ye R.Z."/>
            <person name="Que T.C."/>
            <person name="Du C.H."/>
            <person name="Zhou Y.H."/>
            <person name="Cheng J.X."/>
            <person name="Dai P.F."/>
            <person name="Guo W.B."/>
            <person name="Han X.H."/>
            <person name="Huang E.J."/>
            <person name="Li L.F."/>
            <person name="Wei W."/>
            <person name="Gao Y.C."/>
            <person name="Liu J.Z."/>
            <person name="Shao H.Z."/>
            <person name="Wang X."/>
            <person name="Wang C.C."/>
            <person name="Yang T.C."/>
            <person name="Huo Q.B."/>
            <person name="Li W."/>
            <person name="Chen H.Y."/>
            <person name="Chen S.E."/>
            <person name="Zhou L.G."/>
            <person name="Ni X.B."/>
            <person name="Tian J.H."/>
            <person name="Sheng Y."/>
            <person name="Liu T."/>
            <person name="Pan Y.S."/>
            <person name="Xia L.Y."/>
            <person name="Li J."/>
            <person name="Zhao F."/>
            <person name="Cao W.C."/>
        </authorList>
    </citation>
    <scope>NUCLEOTIDE SEQUENCE [LARGE SCALE GENOMIC DNA]</scope>
    <source>
        <strain evidence="5">HaeL-2018</strain>
    </source>
</reference>
<comment type="similarity">
    <text evidence="3">Belongs to the peptidase S1 family. CLIP subfamily.</text>
</comment>
<dbReference type="PANTHER" id="PTHR24252:SF7">
    <property type="entry name" value="HYALIN"/>
    <property type="match status" value="1"/>
</dbReference>
<dbReference type="InterPro" id="IPR022700">
    <property type="entry name" value="CLIP"/>
</dbReference>
<evidence type="ECO:0000313" key="5">
    <source>
        <dbReference type="EMBL" id="KAH9373869.1"/>
    </source>
</evidence>
<protein>
    <recommendedName>
        <fullName evidence="4">Peptidase S1 domain-containing protein</fullName>
    </recommendedName>
</protein>
<dbReference type="CDD" id="cd00190">
    <property type="entry name" value="Tryp_SPc"/>
    <property type="match status" value="1"/>
</dbReference>
<evidence type="ECO:0000256" key="1">
    <source>
        <dbReference type="ARBA" id="ARBA00022729"/>
    </source>
</evidence>
<evidence type="ECO:0000256" key="3">
    <source>
        <dbReference type="ARBA" id="ARBA00024195"/>
    </source>
</evidence>
<dbReference type="OMA" id="HENERYC"/>
<organism evidence="5 6">
    <name type="scientific">Haemaphysalis longicornis</name>
    <name type="common">Bush tick</name>
    <dbReference type="NCBI Taxonomy" id="44386"/>
    <lineage>
        <taxon>Eukaryota</taxon>
        <taxon>Metazoa</taxon>
        <taxon>Ecdysozoa</taxon>
        <taxon>Arthropoda</taxon>
        <taxon>Chelicerata</taxon>
        <taxon>Arachnida</taxon>
        <taxon>Acari</taxon>
        <taxon>Parasitiformes</taxon>
        <taxon>Ixodida</taxon>
        <taxon>Ixodoidea</taxon>
        <taxon>Ixodidae</taxon>
        <taxon>Haemaphysalinae</taxon>
        <taxon>Haemaphysalis</taxon>
    </lineage>
</organism>
<dbReference type="SMART" id="SM00020">
    <property type="entry name" value="Tryp_SPc"/>
    <property type="match status" value="1"/>
</dbReference>
<dbReference type="AlphaFoldDB" id="A0A9J6GEL3"/>
<dbReference type="GO" id="GO:0006508">
    <property type="term" value="P:proteolysis"/>
    <property type="evidence" value="ECO:0007669"/>
    <property type="project" value="InterPro"/>
</dbReference>
<name>A0A9J6GEL3_HAELO</name>
<dbReference type="SMART" id="SM00680">
    <property type="entry name" value="CLIP"/>
    <property type="match status" value="1"/>
</dbReference>
<sequence length="395" mass="43190">MFCGLRGLLPIVCCPNRDPPMIAVPGAPACSVAESEQMGRCVPLDTCEPLRDAIRRWGLLPRPCNAKNGVTYVCCPSNGLAVTVTAAAPVAVTTLLPPLDRAEKIRRLKHENERYCGKISFRPRNEMYVAIGGEDAVPDDYPFMAALFRYSVKILNFWCGGTLITRNVILSAAHCFHNSLRDTRYIARIGGVNLSYLTSERFIERHVASVHVHPDFDGWRHYGDVALLFLNQSVQLSPYMRPLPLACLPAAGSLPNESAATVIGWGHDKFGGRLQMVLQHARIPLVDTQSCERRYQGLSNYADKFPRGMKGDFICAGNTTSGGVDACQQDSGGPLVTKGQSFGRTFFEAIGVVSFGVGCGSASYPGVYTKVSNYVDWILNVIADALPDEETRPIQ</sequence>
<dbReference type="VEuPathDB" id="VectorBase:HLOH_063879"/>
<evidence type="ECO:0000256" key="2">
    <source>
        <dbReference type="ARBA" id="ARBA00023157"/>
    </source>
</evidence>
<evidence type="ECO:0000259" key="4">
    <source>
        <dbReference type="PROSITE" id="PS50240"/>
    </source>
</evidence>
<dbReference type="FunFam" id="2.40.10.10:FF:000002">
    <property type="entry name" value="Transmembrane protease serine"/>
    <property type="match status" value="1"/>
</dbReference>
<dbReference type="InterPro" id="IPR018114">
    <property type="entry name" value="TRYPSIN_HIS"/>
</dbReference>
<comment type="caution">
    <text evidence="5">The sequence shown here is derived from an EMBL/GenBank/DDBJ whole genome shotgun (WGS) entry which is preliminary data.</text>
</comment>
<proteinExistence type="inferred from homology"/>
<dbReference type="Gene3D" id="2.40.10.10">
    <property type="entry name" value="Trypsin-like serine proteases"/>
    <property type="match status" value="1"/>
</dbReference>
<feature type="domain" description="Peptidase S1" evidence="4">
    <location>
        <begin position="130"/>
        <end position="383"/>
    </location>
</feature>
<dbReference type="PRINTS" id="PR00722">
    <property type="entry name" value="CHYMOTRYPSIN"/>
</dbReference>